<dbReference type="AlphaFoldDB" id="A0A9D2EL45"/>
<evidence type="ECO:0000256" key="1">
    <source>
        <dbReference type="ARBA" id="ARBA00004308"/>
    </source>
</evidence>
<evidence type="ECO:0000313" key="8">
    <source>
        <dbReference type="Proteomes" id="UP000824049"/>
    </source>
</evidence>
<dbReference type="Pfam" id="PF04286">
    <property type="entry name" value="DUF445"/>
    <property type="match status" value="2"/>
</dbReference>
<dbReference type="InterPro" id="IPR007383">
    <property type="entry name" value="DUF445"/>
</dbReference>
<dbReference type="PANTHER" id="PTHR35791">
    <property type="entry name" value="UPF0754 MEMBRANE PROTEIN YHEB"/>
    <property type="match status" value="1"/>
</dbReference>
<organism evidence="7 8">
    <name type="scientific">Candidatus Anaerobutyricum stercoris</name>
    <dbReference type="NCBI Taxonomy" id="2838457"/>
    <lineage>
        <taxon>Bacteria</taxon>
        <taxon>Bacillati</taxon>
        <taxon>Bacillota</taxon>
        <taxon>Clostridia</taxon>
        <taxon>Lachnospirales</taxon>
        <taxon>Lachnospiraceae</taxon>
        <taxon>Anaerobutyricum</taxon>
    </lineage>
</organism>
<gene>
    <name evidence="7" type="ORF">H9968_05440</name>
</gene>
<feature type="transmembrane region" description="Helical" evidence="6">
    <location>
        <begin position="281"/>
        <end position="302"/>
    </location>
</feature>
<dbReference type="GO" id="GO:0012505">
    <property type="term" value="C:endomembrane system"/>
    <property type="evidence" value="ECO:0007669"/>
    <property type="project" value="UniProtKB-SubCell"/>
</dbReference>
<dbReference type="Proteomes" id="UP000824049">
    <property type="component" value="Unassembled WGS sequence"/>
</dbReference>
<dbReference type="PANTHER" id="PTHR35791:SF1">
    <property type="entry name" value="UPF0754 MEMBRANE PROTEIN YHEB"/>
    <property type="match status" value="1"/>
</dbReference>
<keyword evidence="4 6" id="KW-1133">Transmembrane helix</keyword>
<evidence type="ECO:0000256" key="3">
    <source>
        <dbReference type="ARBA" id="ARBA00022692"/>
    </source>
</evidence>
<reference evidence="7" key="2">
    <citation type="submission" date="2021-04" db="EMBL/GenBank/DDBJ databases">
        <authorList>
            <person name="Gilroy R."/>
        </authorList>
    </citation>
    <scope>NUCLEOTIDE SEQUENCE</scope>
    <source>
        <strain evidence="7">CHK179-28034</strain>
    </source>
</reference>
<sequence length="303" mass="34040">MFAYWKLITTPLIGAVIGYATNWVAVKMLFRPREEIRLFGWRLPFTPGVIPKGKGRLARAVGRAVEQQLLTEEVLKEVLLSEEKKAAVREEVSAWVENRKASQDTLREAAENVFSTEQVEDFIESAEETVTDKVFDKVLQMNVGEIIADKVMEIAKDKLKDSMFGMMLGGSMLEPIARQVEEKINEYVAEYGRSVVEQMVLDESEILQQKTVGDTFTQLEAYGVDIPELVVKQYESMISEKLPKVLDNLHLSSIVEERINAMNVVEVEELMLSIMKKELGAVVNLGALIGLILGLVNAAILYI</sequence>
<evidence type="ECO:0000256" key="6">
    <source>
        <dbReference type="SAM" id="Phobius"/>
    </source>
</evidence>
<evidence type="ECO:0000256" key="4">
    <source>
        <dbReference type="ARBA" id="ARBA00022989"/>
    </source>
</evidence>
<proteinExistence type="inferred from homology"/>
<protein>
    <submittedName>
        <fullName evidence="7">DUF445 family protein</fullName>
    </submittedName>
</protein>
<comment type="similarity">
    <text evidence="2">Belongs to the UPF0754 family.</text>
</comment>
<keyword evidence="3 6" id="KW-0812">Transmembrane</keyword>
<feature type="transmembrane region" description="Helical" evidence="6">
    <location>
        <begin position="12"/>
        <end position="30"/>
    </location>
</feature>
<evidence type="ECO:0000313" key="7">
    <source>
        <dbReference type="EMBL" id="HIZ39360.1"/>
    </source>
</evidence>
<dbReference type="EMBL" id="DXBR01000050">
    <property type="protein sequence ID" value="HIZ39360.1"/>
    <property type="molecule type" value="Genomic_DNA"/>
</dbReference>
<accession>A0A9D2EL45</accession>
<keyword evidence="5 6" id="KW-0472">Membrane</keyword>
<comment type="subcellular location">
    <subcellularLocation>
        <location evidence="1">Endomembrane system</location>
    </subcellularLocation>
</comment>
<reference evidence="7" key="1">
    <citation type="journal article" date="2021" name="PeerJ">
        <title>Extensive microbial diversity within the chicken gut microbiome revealed by metagenomics and culture.</title>
        <authorList>
            <person name="Gilroy R."/>
            <person name="Ravi A."/>
            <person name="Getino M."/>
            <person name="Pursley I."/>
            <person name="Horton D.L."/>
            <person name="Alikhan N.F."/>
            <person name="Baker D."/>
            <person name="Gharbi K."/>
            <person name="Hall N."/>
            <person name="Watson M."/>
            <person name="Adriaenssens E.M."/>
            <person name="Foster-Nyarko E."/>
            <person name="Jarju S."/>
            <person name="Secka A."/>
            <person name="Antonio M."/>
            <person name="Oren A."/>
            <person name="Chaudhuri R.R."/>
            <person name="La Ragione R."/>
            <person name="Hildebrand F."/>
            <person name="Pallen M.J."/>
        </authorList>
    </citation>
    <scope>NUCLEOTIDE SEQUENCE</scope>
    <source>
        <strain evidence="7">CHK179-28034</strain>
    </source>
</reference>
<evidence type="ECO:0000256" key="5">
    <source>
        <dbReference type="ARBA" id="ARBA00023136"/>
    </source>
</evidence>
<evidence type="ECO:0000256" key="2">
    <source>
        <dbReference type="ARBA" id="ARBA00008053"/>
    </source>
</evidence>
<comment type="caution">
    <text evidence="7">The sequence shown here is derived from an EMBL/GenBank/DDBJ whole genome shotgun (WGS) entry which is preliminary data.</text>
</comment>
<name>A0A9D2EL45_9FIRM</name>